<reference evidence="2" key="2">
    <citation type="submission" date="2021-05" db="EMBL/GenBank/DDBJ databases">
        <title>Protein family content uncovers lineage relationships and bacterial pathway maintenance mechanisms in DPANN archaea.</title>
        <authorList>
            <person name="Castelle C.J."/>
            <person name="Meheust R."/>
            <person name="Jaffe A.L."/>
            <person name="Seitz K."/>
            <person name="Gong X."/>
            <person name="Baker B.J."/>
            <person name="Banfield J.F."/>
        </authorList>
    </citation>
    <scope>NUCLEOTIDE SEQUENCE</scope>
    <source>
        <strain evidence="2">RIFCSPLOWO2_01_FULL_AR10_48_17</strain>
    </source>
</reference>
<organism evidence="2 3">
    <name type="scientific">Candidatus Iainarchaeum sp</name>
    <dbReference type="NCBI Taxonomy" id="3101447"/>
    <lineage>
        <taxon>Archaea</taxon>
        <taxon>Candidatus Iainarchaeota</taxon>
        <taxon>Candidatus Iainarchaeia</taxon>
        <taxon>Candidatus Iainarchaeales</taxon>
        <taxon>Candidatus Iainarchaeaceae</taxon>
        <taxon>Candidatus Iainarchaeum</taxon>
    </lineage>
</organism>
<dbReference type="EMBL" id="JAGVWC010000006">
    <property type="protein sequence ID" value="MBS3061074.1"/>
    <property type="molecule type" value="Genomic_DNA"/>
</dbReference>
<accession>A0A8T4L3L6</accession>
<feature type="coiled-coil region" evidence="1">
    <location>
        <begin position="17"/>
        <end position="44"/>
    </location>
</feature>
<dbReference type="Proteomes" id="UP000675968">
    <property type="component" value="Unassembled WGS sequence"/>
</dbReference>
<reference evidence="2" key="1">
    <citation type="submission" date="2021-03" db="EMBL/GenBank/DDBJ databases">
        <authorList>
            <person name="Jaffe A."/>
        </authorList>
    </citation>
    <scope>NUCLEOTIDE SEQUENCE</scope>
    <source>
        <strain evidence="2">RIFCSPLOWO2_01_FULL_AR10_48_17</strain>
    </source>
</reference>
<comment type="caution">
    <text evidence="2">The sequence shown here is derived from an EMBL/GenBank/DDBJ whole genome shotgun (WGS) entry which is preliminary data.</text>
</comment>
<dbReference type="AlphaFoldDB" id="A0A8T4L3L6"/>
<keyword evidence="1" id="KW-0175">Coiled coil</keyword>
<proteinExistence type="predicted"/>
<protein>
    <submittedName>
        <fullName evidence="2">DUF5320 domain-containing protein</fullName>
    </submittedName>
</protein>
<gene>
    <name evidence="2" type="ORF">J4215_00665</name>
</gene>
<name>A0A8T4L3L6_9ARCH</name>
<sequence>MHGCCTSRSFLTKDEKIEMLTEYKEELEKEAQGVGERIKELEKAS</sequence>
<evidence type="ECO:0000313" key="2">
    <source>
        <dbReference type="EMBL" id="MBS3061074.1"/>
    </source>
</evidence>
<evidence type="ECO:0000313" key="3">
    <source>
        <dbReference type="Proteomes" id="UP000675968"/>
    </source>
</evidence>
<evidence type="ECO:0000256" key="1">
    <source>
        <dbReference type="SAM" id="Coils"/>
    </source>
</evidence>